<sequence length="213" mass="24753">MRLNLWASSRRCTTSLMTSLCVTSTRDFQRLRYPTMRDLRYLRRRKRNCFSRLQDLFSFMMFRTDCNSGPANRTRMSVDLCNATTTDELWQRSYHYWFLSRGHIEVFSSADLEPPETSSSFRSGMHCLPTRILSCSVTADLIYPPPYCQAALHSKRRHVTPDPHPTPATSAVPKAVKPGVCMRILREWRGCMKIGHARWSIRQECLTAELHSI</sequence>
<evidence type="ECO:0000313" key="1">
    <source>
        <dbReference type="EMBL" id="KAF2826380.1"/>
    </source>
</evidence>
<dbReference type="Proteomes" id="UP000799424">
    <property type="component" value="Unassembled WGS sequence"/>
</dbReference>
<organism evidence="1 2">
    <name type="scientific">Ophiobolus disseminans</name>
    <dbReference type="NCBI Taxonomy" id="1469910"/>
    <lineage>
        <taxon>Eukaryota</taxon>
        <taxon>Fungi</taxon>
        <taxon>Dikarya</taxon>
        <taxon>Ascomycota</taxon>
        <taxon>Pezizomycotina</taxon>
        <taxon>Dothideomycetes</taxon>
        <taxon>Pleosporomycetidae</taxon>
        <taxon>Pleosporales</taxon>
        <taxon>Pleosporineae</taxon>
        <taxon>Phaeosphaeriaceae</taxon>
        <taxon>Ophiobolus</taxon>
    </lineage>
</organism>
<accession>A0A6A6ZZ96</accession>
<name>A0A6A6ZZ96_9PLEO</name>
<dbReference type="AlphaFoldDB" id="A0A6A6ZZ96"/>
<proteinExistence type="predicted"/>
<dbReference type="EMBL" id="MU006226">
    <property type="protein sequence ID" value="KAF2826380.1"/>
    <property type="molecule type" value="Genomic_DNA"/>
</dbReference>
<evidence type="ECO:0000313" key="2">
    <source>
        <dbReference type="Proteomes" id="UP000799424"/>
    </source>
</evidence>
<reference evidence="1" key="1">
    <citation type="journal article" date="2020" name="Stud. Mycol.">
        <title>101 Dothideomycetes genomes: a test case for predicting lifestyles and emergence of pathogens.</title>
        <authorList>
            <person name="Haridas S."/>
            <person name="Albert R."/>
            <person name="Binder M."/>
            <person name="Bloem J."/>
            <person name="Labutti K."/>
            <person name="Salamov A."/>
            <person name="Andreopoulos B."/>
            <person name="Baker S."/>
            <person name="Barry K."/>
            <person name="Bills G."/>
            <person name="Bluhm B."/>
            <person name="Cannon C."/>
            <person name="Castanera R."/>
            <person name="Culley D."/>
            <person name="Daum C."/>
            <person name="Ezra D."/>
            <person name="Gonzalez J."/>
            <person name="Henrissat B."/>
            <person name="Kuo A."/>
            <person name="Liang C."/>
            <person name="Lipzen A."/>
            <person name="Lutzoni F."/>
            <person name="Magnuson J."/>
            <person name="Mondo S."/>
            <person name="Nolan M."/>
            <person name="Ohm R."/>
            <person name="Pangilinan J."/>
            <person name="Park H.-J."/>
            <person name="Ramirez L."/>
            <person name="Alfaro M."/>
            <person name="Sun H."/>
            <person name="Tritt A."/>
            <person name="Yoshinaga Y."/>
            <person name="Zwiers L.-H."/>
            <person name="Turgeon B."/>
            <person name="Goodwin S."/>
            <person name="Spatafora J."/>
            <person name="Crous P."/>
            <person name="Grigoriev I."/>
        </authorList>
    </citation>
    <scope>NUCLEOTIDE SEQUENCE</scope>
    <source>
        <strain evidence="1">CBS 113818</strain>
    </source>
</reference>
<gene>
    <name evidence="1" type="ORF">CC86DRAFT_28637</name>
</gene>
<keyword evidence="2" id="KW-1185">Reference proteome</keyword>
<protein>
    <submittedName>
        <fullName evidence="1">Uncharacterized protein</fullName>
    </submittedName>
</protein>